<dbReference type="HAMAP" id="MF_02128">
    <property type="entry name" value="TMP_kinase"/>
    <property type="match status" value="1"/>
</dbReference>
<dbReference type="Proteomes" id="UP001317532">
    <property type="component" value="Chromosome"/>
</dbReference>
<dbReference type="Pfam" id="PF00586">
    <property type="entry name" value="AIRS"/>
    <property type="match status" value="1"/>
</dbReference>
<feature type="binding site" evidence="1">
    <location>
        <position position="45"/>
    </location>
    <ligand>
        <name>Mg(2+)</name>
        <dbReference type="ChEBI" id="CHEBI:18420"/>
        <label>1</label>
    </ligand>
</feature>
<keyword evidence="1" id="KW-0067">ATP-binding</keyword>
<dbReference type="InterPro" id="IPR016188">
    <property type="entry name" value="PurM-like_N"/>
</dbReference>
<reference evidence="4 5" key="1">
    <citation type="journal article" date="2022" name="ISME Commun">
        <title>Vulcanimicrobium alpinus gen. nov. sp. nov., the first cultivated representative of the candidate phylum 'Eremiobacterota', is a metabolically versatile aerobic anoxygenic phototroph.</title>
        <authorList>
            <person name="Yabe S."/>
            <person name="Muto K."/>
            <person name="Abe K."/>
            <person name="Yokota A."/>
            <person name="Staudigel H."/>
            <person name="Tebo B.M."/>
        </authorList>
    </citation>
    <scope>NUCLEOTIDE SEQUENCE [LARGE SCALE GENOMIC DNA]</scope>
    <source>
        <strain evidence="4 5">WC8-2</strain>
    </source>
</reference>
<comment type="miscellaneous">
    <text evidence="1">Reaction mechanism of ThiL seems to utilize a direct, inline transfer of the gamma-phosphate of ATP to TMP rather than a phosphorylated enzyme intermediate.</text>
</comment>
<feature type="binding site" evidence="1">
    <location>
        <position position="46"/>
    </location>
    <ligand>
        <name>Mg(2+)</name>
        <dbReference type="ChEBI" id="CHEBI:18420"/>
        <label>2</label>
    </ligand>
</feature>
<protein>
    <recommendedName>
        <fullName evidence="1">Thiamine-monophosphate kinase</fullName>
        <shortName evidence="1">TMP kinase</shortName>
        <shortName evidence="1">Thiamine-phosphate kinase</shortName>
        <ecNumber evidence="1">2.7.4.16</ecNumber>
    </recommendedName>
</protein>
<dbReference type="KEGG" id="vab:WPS_14120"/>
<dbReference type="RefSeq" id="WP_317997123.1">
    <property type="nucleotide sequence ID" value="NZ_AP025523.1"/>
</dbReference>
<dbReference type="Gene3D" id="3.90.650.10">
    <property type="entry name" value="PurM-like C-terminal domain"/>
    <property type="match status" value="1"/>
</dbReference>
<comment type="pathway">
    <text evidence="1">Cofactor biosynthesis; thiamine diphosphate biosynthesis; thiamine diphosphate from thiamine phosphate: step 1/1.</text>
</comment>
<dbReference type="SUPFAM" id="SSF56042">
    <property type="entry name" value="PurM C-terminal domain-like"/>
    <property type="match status" value="1"/>
</dbReference>
<feature type="binding site" evidence="1">
    <location>
        <position position="46"/>
    </location>
    <ligand>
        <name>Mg(2+)</name>
        <dbReference type="ChEBI" id="CHEBI:18420"/>
        <label>1</label>
    </ligand>
</feature>
<keyword evidence="1" id="KW-0460">Magnesium</keyword>
<dbReference type="Gene3D" id="3.30.1330.10">
    <property type="entry name" value="PurM-like, N-terminal domain"/>
    <property type="match status" value="1"/>
</dbReference>
<dbReference type="InterPro" id="IPR036676">
    <property type="entry name" value="PurM-like_C_sf"/>
</dbReference>
<feature type="binding site" evidence="1">
    <location>
        <position position="320"/>
    </location>
    <ligand>
        <name>substrate</name>
    </ligand>
</feature>
<feature type="binding site" evidence="1">
    <location>
        <position position="267"/>
    </location>
    <ligand>
        <name>substrate</name>
    </ligand>
</feature>
<feature type="binding site" evidence="1">
    <location>
        <position position="53"/>
    </location>
    <ligand>
        <name>substrate</name>
    </ligand>
</feature>
<keyword evidence="1" id="KW-0479">Metal-binding</keyword>
<keyword evidence="5" id="KW-1185">Reference proteome</keyword>
<dbReference type="SUPFAM" id="SSF55326">
    <property type="entry name" value="PurM N-terminal domain-like"/>
    <property type="match status" value="1"/>
</dbReference>
<dbReference type="EMBL" id="AP025523">
    <property type="protein sequence ID" value="BDE06136.1"/>
    <property type="molecule type" value="Genomic_DNA"/>
</dbReference>
<evidence type="ECO:0000313" key="5">
    <source>
        <dbReference type="Proteomes" id="UP001317532"/>
    </source>
</evidence>
<feature type="binding site" evidence="1">
    <location>
        <position position="75"/>
    </location>
    <ligand>
        <name>Mg(2+)</name>
        <dbReference type="ChEBI" id="CHEBI:18420"/>
        <label>4</label>
    </ligand>
</feature>
<evidence type="ECO:0000313" key="4">
    <source>
        <dbReference type="EMBL" id="BDE06136.1"/>
    </source>
</evidence>
<feature type="binding site" evidence="1">
    <location>
        <position position="29"/>
    </location>
    <ligand>
        <name>Mg(2+)</name>
        <dbReference type="ChEBI" id="CHEBI:18420"/>
        <label>3</label>
    </ligand>
</feature>
<feature type="binding site" evidence="1">
    <location>
        <position position="29"/>
    </location>
    <ligand>
        <name>Mg(2+)</name>
        <dbReference type="ChEBI" id="CHEBI:18420"/>
        <label>4</label>
    </ligand>
</feature>
<proteinExistence type="inferred from homology"/>
<feature type="binding site" evidence="1">
    <location>
        <position position="216"/>
    </location>
    <ligand>
        <name>Mg(2+)</name>
        <dbReference type="ChEBI" id="CHEBI:18420"/>
        <label>3</label>
    </ligand>
</feature>
<feature type="binding site" evidence="1">
    <location>
        <position position="44"/>
    </location>
    <ligand>
        <name>Mg(2+)</name>
        <dbReference type="ChEBI" id="CHEBI:18420"/>
        <label>4</label>
    </ligand>
</feature>
<name>A0AAN1XVF1_UNVUL</name>
<feature type="binding site" evidence="1">
    <location>
        <position position="148"/>
    </location>
    <ligand>
        <name>ATP</name>
        <dbReference type="ChEBI" id="CHEBI:30616"/>
    </ligand>
</feature>
<feature type="binding site" evidence="1">
    <location>
        <begin position="122"/>
        <end position="123"/>
    </location>
    <ligand>
        <name>ATP</name>
        <dbReference type="ChEBI" id="CHEBI:30616"/>
    </ligand>
</feature>
<dbReference type="NCBIfam" id="TIGR01379">
    <property type="entry name" value="thiL"/>
    <property type="match status" value="1"/>
</dbReference>
<feature type="domain" description="PurM-like N-terminal" evidence="2">
    <location>
        <begin position="27"/>
        <end position="140"/>
    </location>
</feature>
<dbReference type="InterPro" id="IPR036921">
    <property type="entry name" value="PurM-like_N_sf"/>
</dbReference>
<feature type="domain" description="PurM-like C-terminal" evidence="3">
    <location>
        <begin position="152"/>
        <end position="246"/>
    </location>
</feature>
<evidence type="ECO:0000256" key="1">
    <source>
        <dbReference type="HAMAP-Rule" id="MF_02128"/>
    </source>
</evidence>
<comment type="catalytic activity">
    <reaction evidence="1">
        <text>thiamine phosphate + ATP = thiamine diphosphate + ADP</text>
        <dbReference type="Rhea" id="RHEA:15913"/>
        <dbReference type="ChEBI" id="CHEBI:30616"/>
        <dbReference type="ChEBI" id="CHEBI:37575"/>
        <dbReference type="ChEBI" id="CHEBI:58937"/>
        <dbReference type="ChEBI" id="CHEBI:456216"/>
        <dbReference type="EC" id="2.7.4.16"/>
    </reaction>
</comment>
<feature type="binding site" evidence="1">
    <location>
        <position position="105"/>
    </location>
    <ligand>
        <name>ATP</name>
        <dbReference type="ChEBI" id="CHEBI:30616"/>
    </ligand>
</feature>
<dbReference type="InterPro" id="IPR006283">
    <property type="entry name" value="ThiL-like"/>
</dbReference>
<dbReference type="AlphaFoldDB" id="A0AAN1XVF1"/>
<dbReference type="GO" id="GO:0000287">
    <property type="term" value="F:magnesium ion binding"/>
    <property type="evidence" value="ECO:0007669"/>
    <property type="project" value="UniProtKB-UniRule"/>
</dbReference>
<dbReference type="PIRSF" id="PIRSF005303">
    <property type="entry name" value="Thiam_monoph_kin"/>
    <property type="match status" value="1"/>
</dbReference>
<feature type="binding site" evidence="1">
    <location>
        <position position="75"/>
    </location>
    <ligand>
        <name>Mg(2+)</name>
        <dbReference type="ChEBI" id="CHEBI:18420"/>
        <label>3</label>
    </ligand>
</feature>
<dbReference type="GO" id="GO:0009030">
    <property type="term" value="F:thiamine-phosphate kinase activity"/>
    <property type="evidence" value="ECO:0007669"/>
    <property type="project" value="UniProtKB-UniRule"/>
</dbReference>
<comment type="similarity">
    <text evidence="1">Belongs to the thiamine-monophosphate kinase family.</text>
</comment>
<dbReference type="GO" id="GO:0009229">
    <property type="term" value="P:thiamine diphosphate biosynthetic process"/>
    <property type="evidence" value="ECO:0007669"/>
    <property type="project" value="UniProtKB-UniRule"/>
</dbReference>
<dbReference type="Pfam" id="PF02769">
    <property type="entry name" value="AIRS_C"/>
    <property type="match status" value="1"/>
</dbReference>
<feature type="binding site" evidence="1">
    <location>
        <position position="218"/>
    </location>
    <ligand>
        <name>ATP</name>
        <dbReference type="ChEBI" id="CHEBI:30616"/>
    </ligand>
</feature>
<feature type="binding site" evidence="1">
    <location>
        <position position="219"/>
    </location>
    <ligand>
        <name>Mg(2+)</name>
        <dbReference type="ChEBI" id="CHEBI:18420"/>
        <label>5</label>
    </ligand>
</feature>
<evidence type="ECO:0000259" key="3">
    <source>
        <dbReference type="Pfam" id="PF02769"/>
    </source>
</evidence>
<dbReference type="PANTHER" id="PTHR30270:SF0">
    <property type="entry name" value="THIAMINE-MONOPHOSPHATE KINASE"/>
    <property type="match status" value="1"/>
</dbReference>
<feature type="binding site" evidence="1">
    <location>
        <position position="123"/>
    </location>
    <ligand>
        <name>Mg(2+)</name>
        <dbReference type="ChEBI" id="CHEBI:18420"/>
        <label>1</label>
    </ligand>
</feature>
<organism evidence="4 5">
    <name type="scientific">Vulcanimicrobium alpinum</name>
    <dbReference type="NCBI Taxonomy" id="3016050"/>
    <lineage>
        <taxon>Bacteria</taxon>
        <taxon>Bacillati</taxon>
        <taxon>Vulcanimicrobiota</taxon>
        <taxon>Vulcanimicrobiia</taxon>
        <taxon>Vulcanimicrobiales</taxon>
        <taxon>Vulcanimicrobiaceae</taxon>
        <taxon>Vulcanimicrobium</taxon>
    </lineage>
</organism>
<dbReference type="InterPro" id="IPR010918">
    <property type="entry name" value="PurM-like_C_dom"/>
</dbReference>
<sequence>MTEDALVAQIRERLRGVDAARLSVGIGDDAAVWQPKANNRSVITTDAMVEGVHFRRDAMPPEAIGHRVLAANLSDIAAMGARPVLATIALGFPPETDTDWLLRCYDGVAALAARAHCTIAGGDLTRAPAILFSVTVIGEVRASNVTLRSGARPGDVVALTGPLGASRAGLLLALDRPDLAFDPAFAPLLAAYRTPEPRLREGRWLGASRHVHAMIDTSDGLSTDLGRLCAASGTGAEVDAIPVHAVARALAERTGDDPERWALDGGEDFELLAAIDRHAFGHLANRFHAHTGRTLLRVGRITGGAEVRFADGIAIAPSGWDHLR</sequence>
<comment type="function">
    <text evidence="1">Catalyzes the ATP-dependent phosphorylation of thiamine-monophosphate (TMP) to form thiamine-pyrophosphate (TPP), the active form of vitamin B1.</text>
</comment>
<gene>
    <name evidence="1 4" type="primary">thiL</name>
    <name evidence="4" type="ORF">WPS_14120</name>
</gene>
<accession>A0AAN1XVF1</accession>
<dbReference type="EC" id="2.7.4.16" evidence="1"/>
<keyword evidence="1 4" id="KW-0418">Kinase</keyword>
<dbReference type="PANTHER" id="PTHR30270">
    <property type="entry name" value="THIAMINE-MONOPHOSPHATE KINASE"/>
    <property type="match status" value="1"/>
</dbReference>
<dbReference type="CDD" id="cd02194">
    <property type="entry name" value="ThiL"/>
    <property type="match status" value="1"/>
</dbReference>
<dbReference type="GO" id="GO:0009228">
    <property type="term" value="P:thiamine biosynthetic process"/>
    <property type="evidence" value="ECO:0007669"/>
    <property type="project" value="UniProtKB-KW"/>
</dbReference>
<keyword evidence="1" id="KW-0808">Transferase</keyword>
<feature type="binding site" evidence="1">
    <location>
        <position position="75"/>
    </location>
    <ligand>
        <name>Mg(2+)</name>
        <dbReference type="ChEBI" id="CHEBI:18420"/>
        <label>2</label>
    </ligand>
</feature>
<evidence type="ECO:0000259" key="2">
    <source>
        <dbReference type="Pfam" id="PF00586"/>
    </source>
</evidence>
<keyword evidence="1" id="KW-0547">Nucleotide-binding</keyword>
<dbReference type="GO" id="GO:0005524">
    <property type="term" value="F:ATP binding"/>
    <property type="evidence" value="ECO:0007669"/>
    <property type="project" value="UniProtKB-UniRule"/>
</dbReference>
<keyword evidence="1" id="KW-0784">Thiamine biosynthesis</keyword>